<feature type="region of interest" description="Disordered" evidence="1">
    <location>
        <begin position="233"/>
        <end position="277"/>
    </location>
</feature>
<proteinExistence type="predicted"/>
<reference evidence="2 3" key="1">
    <citation type="submission" date="2017-10" db="EMBL/GenBank/DDBJ databases">
        <title>Comparative genomics in systemic dimorphic fungi from Ajellomycetaceae.</title>
        <authorList>
            <person name="Munoz J.F."/>
            <person name="Mcewen J.G."/>
            <person name="Clay O.K."/>
            <person name="Cuomo C.A."/>
        </authorList>
    </citation>
    <scope>NUCLEOTIDE SEQUENCE [LARGE SCALE GENOMIC DNA]</scope>
    <source>
        <strain evidence="2 3">UAMH7299</strain>
    </source>
</reference>
<dbReference type="Proteomes" id="UP000224634">
    <property type="component" value="Unassembled WGS sequence"/>
</dbReference>
<evidence type="ECO:0000313" key="3">
    <source>
        <dbReference type="Proteomes" id="UP000224634"/>
    </source>
</evidence>
<keyword evidence="3" id="KW-1185">Reference proteome</keyword>
<sequence length="629" mass="70857">MEAVAAVASVTGIIAFVIQALKAAESLKDFCQEFSEDTAKEFTSNLESSVSLLLDVKDLCERVQHAIPATRTDLRLSSLQIQIEDCTKDLESWWELALRMKGHKNWANSSRSRAFTRFLNATNKSSRMFFVFTERRKMYGRPAYRLAYRQFDLNNSVLLQNMDLSMQKIRRRQSNDKRELHDILDQISSSGSSMLAHSKSTEEQLSSLSAEIQSVKDILLEVLPSHSWASNAPAAESEARESAFIPDNPFESREENEVDDDSDEADESVPPLSPLMLRIPTEPITDNPHEPEFEALFATAKSLVNTVSNLFHPLVAEYISIVNSWRIGEMEQACLAMEPSLRGWLRDDVDEEAILTVVGRQLKFIDRLLSLRKTCHREGLNESLEAIDAKFGVDGLTIDSWEIDIERWNSTQKKLNLERLGYRDPSELKSDKLTFLNEWMLGVVQSDPSLIAFHRAMYTEISGKRNVELSIETGLGQPHSPTDGTLTLLTGNITSMSQPAHPNLGLDESWYRKMLKFWFLDSAAMTHKEYASSSIATTETDVTVVPVDPVIDIDFLDVGVSVATEVETVKIIRQPGYSAFRRTSEDRRMLDEATNAAPEHASKVDIIAAKRAREVYARQAASLHSDQSQ</sequence>
<gene>
    <name evidence="2" type="ORF">AJ80_05284</name>
</gene>
<protein>
    <recommendedName>
        <fullName evidence="4">Fungal N-terminal domain-containing protein</fullName>
    </recommendedName>
</protein>
<dbReference type="AlphaFoldDB" id="A0A2B7Y5H7"/>
<feature type="compositionally biased region" description="Acidic residues" evidence="1">
    <location>
        <begin position="256"/>
        <end position="267"/>
    </location>
</feature>
<organism evidence="2 3">
    <name type="scientific">Polytolypa hystricis (strain UAMH7299)</name>
    <dbReference type="NCBI Taxonomy" id="1447883"/>
    <lineage>
        <taxon>Eukaryota</taxon>
        <taxon>Fungi</taxon>
        <taxon>Dikarya</taxon>
        <taxon>Ascomycota</taxon>
        <taxon>Pezizomycotina</taxon>
        <taxon>Eurotiomycetes</taxon>
        <taxon>Eurotiomycetidae</taxon>
        <taxon>Onygenales</taxon>
        <taxon>Onygenales incertae sedis</taxon>
        <taxon>Polytolypa</taxon>
    </lineage>
</organism>
<comment type="caution">
    <text evidence="2">The sequence shown here is derived from an EMBL/GenBank/DDBJ whole genome shotgun (WGS) entry which is preliminary data.</text>
</comment>
<dbReference type="EMBL" id="PDNA01000075">
    <property type="protein sequence ID" value="PGH16261.1"/>
    <property type="molecule type" value="Genomic_DNA"/>
</dbReference>
<dbReference type="OrthoDB" id="5344057at2759"/>
<name>A0A2B7Y5H7_POLH7</name>
<evidence type="ECO:0000256" key="1">
    <source>
        <dbReference type="SAM" id="MobiDB-lite"/>
    </source>
</evidence>
<evidence type="ECO:0008006" key="4">
    <source>
        <dbReference type="Google" id="ProtNLM"/>
    </source>
</evidence>
<evidence type="ECO:0000313" key="2">
    <source>
        <dbReference type="EMBL" id="PGH16261.1"/>
    </source>
</evidence>
<accession>A0A2B7Y5H7</accession>